<feature type="region of interest" description="Disordered" evidence="1">
    <location>
        <begin position="30"/>
        <end position="52"/>
    </location>
</feature>
<keyword evidence="2" id="KW-0732">Signal</keyword>
<feature type="signal peptide" evidence="2">
    <location>
        <begin position="1"/>
        <end position="22"/>
    </location>
</feature>
<name>A0AAD4T314_9MAGN</name>
<evidence type="ECO:0000313" key="3">
    <source>
        <dbReference type="EMBL" id="KAI3934440.1"/>
    </source>
</evidence>
<evidence type="ECO:0000256" key="2">
    <source>
        <dbReference type="SAM" id="SignalP"/>
    </source>
</evidence>
<evidence type="ECO:0000313" key="4">
    <source>
        <dbReference type="Proteomes" id="UP001202328"/>
    </source>
</evidence>
<proteinExistence type="predicted"/>
<dbReference type="AlphaFoldDB" id="A0AAD4T314"/>
<keyword evidence="4" id="KW-1185">Reference proteome</keyword>
<evidence type="ECO:0000256" key="1">
    <source>
        <dbReference type="SAM" id="MobiDB-lite"/>
    </source>
</evidence>
<sequence>MKSIRTRTIFLIMFLLIGSNLQRIIPPAPVRKYKFSPPNANPSRRPGPSHTF</sequence>
<reference evidence="3" key="1">
    <citation type="submission" date="2022-04" db="EMBL/GenBank/DDBJ databases">
        <title>A functionally conserved STORR gene fusion in Papaver species that diverged 16.8 million years ago.</title>
        <authorList>
            <person name="Catania T."/>
        </authorList>
    </citation>
    <scope>NUCLEOTIDE SEQUENCE</scope>
    <source>
        <strain evidence="3">S-188037</strain>
    </source>
</reference>
<organism evidence="3 4">
    <name type="scientific">Papaver atlanticum</name>
    <dbReference type="NCBI Taxonomy" id="357466"/>
    <lineage>
        <taxon>Eukaryota</taxon>
        <taxon>Viridiplantae</taxon>
        <taxon>Streptophyta</taxon>
        <taxon>Embryophyta</taxon>
        <taxon>Tracheophyta</taxon>
        <taxon>Spermatophyta</taxon>
        <taxon>Magnoliopsida</taxon>
        <taxon>Ranunculales</taxon>
        <taxon>Papaveraceae</taxon>
        <taxon>Papaveroideae</taxon>
        <taxon>Papaver</taxon>
    </lineage>
</organism>
<accession>A0AAD4T314</accession>
<protein>
    <submittedName>
        <fullName evidence="3">Uncharacterized protein</fullName>
    </submittedName>
</protein>
<dbReference type="Proteomes" id="UP001202328">
    <property type="component" value="Unassembled WGS sequence"/>
</dbReference>
<feature type="chain" id="PRO_5042245564" evidence="2">
    <location>
        <begin position="23"/>
        <end position="52"/>
    </location>
</feature>
<comment type="caution">
    <text evidence="3">The sequence shown here is derived from an EMBL/GenBank/DDBJ whole genome shotgun (WGS) entry which is preliminary data.</text>
</comment>
<gene>
    <name evidence="3" type="ORF">MKW98_002947</name>
</gene>
<dbReference type="EMBL" id="JAJJMB010006544">
    <property type="protein sequence ID" value="KAI3934440.1"/>
    <property type="molecule type" value="Genomic_DNA"/>
</dbReference>